<dbReference type="Pfam" id="PF00487">
    <property type="entry name" value="FA_desaturase"/>
    <property type="match status" value="1"/>
</dbReference>
<dbReference type="InterPro" id="IPR002560">
    <property type="entry name" value="Transposase_DDE"/>
</dbReference>
<keyword evidence="2 9" id="KW-0812">Transmembrane</keyword>
<evidence type="ECO:0000256" key="8">
    <source>
        <dbReference type="ARBA" id="ARBA00023136"/>
    </source>
</evidence>
<dbReference type="Pfam" id="PF01610">
    <property type="entry name" value="DDE_Tnp_ISL3"/>
    <property type="match status" value="1"/>
</dbReference>
<reference evidence="12" key="1">
    <citation type="submission" date="2018-06" db="EMBL/GenBank/DDBJ databases">
        <authorList>
            <person name="Zhirakovskaya E."/>
        </authorList>
    </citation>
    <scope>NUCLEOTIDE SEQUENCE</scope>
</reference>
<sequence length="397" mass="45657">MIDSILSFLANGFGHFSWVGIVIITLVMVQITIAGVTLYLHRDQTHQGVKLHPIVSHFLRFWMWLTTGMVTKEWVAIHRKHHAFCETEQDPHSPKIEGIKKVVFGGAELYQDSATKENLDRFGHGTPDDWVERNIYTGNRKFGIVLMFIINVALFGGFGLCVWAIQMAWIPFWAAGMINGTGHYKGYRNYETRDWSTNLTPIAFWVGGEELHNNHHAFPSSAKFSQKWWEFDIGWMYIRVLSFVGLAKVKKIAPKPKIDQDKNSIDIETIKSIIINRVHVMSNYGKEVIKPTAKSTVFDEGASRFGWRRIKSLLSIEHAMMDEKSEKALNEVLGEDQTLKTIYNFRFQLQQVWERAASSHENLIQALKDWCHQAEETGIKVLQDFARNLRNYVPAST</sequence>
<dbReference type="EC" id="1.14.19.1" evidence="12"/>
<dbReference type="InterPro" id="IPR015876">
    <property type="entry name" value="Acyl-CoA_DS"/>
</dbReference>
<keyword evidence="4 9" id="KW-1133">Transmembrane helix</keyword>
<evidence type="ECO:0000256" key="7">
    <source>
        <dbReference type="ARBA" id="ARBA00023098"/>
    </source>
</evidence>
<evidence type="ECO:0000256" key="9">
    <source>
        <dbReference type="SAM" id="Phobius"/>
    </source>
</evidence>
<keyword evidence="8 9" id="KW-0472">Membrane</keyword>
<organism evidence="12">
    <name type="scientific">hydrothermal vent metagenome</name>
    <dbReference type="NCBI Taxonomy" id="652676"/>
    <lineage>
        <taxon>unclassified sequences</taxon>
        <taxon>metagenomes</taxon>
        <taxon>ecological metagenomes</taxon>
    </lineage>
</organism>
<evidence type="ECO:0000259" key="11">
    <source>
        <dbReference type="Pfam" id="PF01610"/>
    </source>
</evidence>
<feature type="domain" description="Fatty acid desaturase" evidence="10">
    <location>
        <begin position="17"/>
        <end position="225"/>
    </location>
</feature>
<dbReference type="AlphaFoldDB" id="A0A3B0YQP8"/>
<evidence type="ECO:0000256" key="4">
    <source>
        <dbReference type="ARBA" id="ARBA00022989"/>
    </source>
</evidence>
<proteinExistence type="predicted"/>
<dbReference type="EMBL" id="UOFL01000111">
    <property type="protein sequence ID" value="VAW76649.1"/>
    <property type="molecule type" value="Genomic_DNA"/>
</dbReference>
<protein>
    <submittedName>
        <fullName evidence="12">Fatty acid desaturase Delta-9 fatty acid desaturase</fullName>
        <ecNumber evidence="12">1.14.19.1</ecNumber>
    </submittedName>
</protein>
<keyword evidence="6" id="KW-0408">Iron</keyword>
<evidence type="ECO:0000256" key="6">
    <source>
        <dbReference type="ARBA" id="ARBA00023004"/>
    </source>
</evidence>
<dbReference type="InterPro" id="IPR005804">
    <property type="entry name" value="FA_desaturase_dom"/>
</dbReference>
<evidence type="ECO:0000256" key="2">
    <source>
        <dbReference type="ARBA" id="ARBA00022692"/>
    </source>
</evidence>
<accession>A0A3B0YQP8</accession>
<comment type="subcellular location">
    <subcellularLocation>
        <location evidence="1">Membrane</location>
        <topology evidence="1">Multi-pass membrane protein</topology>
    </subcellularLocation>
</comment>
<evidence type="ECO:0000256" key="5">
    <source>
        <dbReference type="ARBA" id="ARBA00023002"/>
    </source>
</evidence>
<name>A0A3B0YQP8_9ZZZZ</name>
<evidence type="ECO:0000313" key="12">
    <source>
        <dbReference type="EMBL" id="VAW76649.1"/>
    </source>
</evidence>
<keyword evidence="5 12" id="KW-0560">Oxidoreductase</keyword>
<evidence type="ECO:0000259" key="10">
    <source>
        <dbReference type="Pfam" id="PF00487"/>
    </source>
</evidence>
<dbReference type="PANTHER" id="PTHR11351:SF33">
    <property type="entry name" value="DELTA-9 FATTY ACID DESATURASE, DESA"/>
    <property type="match status" value="1"/>
</dbReference>
<gene>
    <name evidence="12" type="ORF">MNBD_GAMMA12-1392</name>
</gene>
<keyword evidence="3" id="KW-0276">Fatty acid metabolism</keyword>
<keyword evidence="7" id="KW-0443">Lipid metabolism</keyword>
<feature type="transmembrane region" description="Helical" evidence="9">
    <location>
        <begin position="142"/>
        <end position="165"/>
    </location>
</feature>
<dbReference type="GO" id="GO:0004768">
    <property type="term" value="F:stearoyl-CoA 9-desaturase activity"/>
    <property type="evidence" value="ECO:0007669"/>
    <property type="project" value="UniProtKB-EC"/>
</dbReference>
<dbReference type="PANTHER" id="PTHR11351">
    <property type="entry name" value="ACYL-COA DESATURASE"/>
    <property type="match status" value="1"/>
</dbReference>
<dbReference type="GO" id="GO:0006631">
    <property type="term" value="P:fatty acid metabolic process"/>
    <property type="evidence" value="ECO:0007669"/>
    <property type="project" value="UniProtKB-KW"/>
</dbReference>
<evidence type="ECO:0000256" key="3">
    <source>
        <dbReference type="ARBA" id="ARBA00022832"/>
    </source>
</evidence>
<feature type="transmembrane region" description="Helical" evidence="9">
    <location>
        <begin position="16"/>
        <end position="40"/>
    </location>
</feature>
<evidence type="ECO:0000256" key="1">
    <source>
        <dbReference type="ARBA" id="ARBA00004141"/>
    </source>
</evidence>
<feature type="domain" description="Transposase IS204/IS1001/IS1096/IS1165 DDE" evidence="11">
    <location>
        <begin position="273"/>
        <end position="392"/>
    </location>
</feature>
<dbReference type="CDD" id="cd03505">
    <property type="entry name" value="Delta9-FADS-like"/>
    <property type="match status" value="1"/>
</dbReference>
<dbReference type="GO" id="GO:0016020">
    <property type="term" value="C:membrane"/>
    <property type="evidence" value="ECO:0007669"/>
    <property type="project" value="UniProtKB-SubCell"/>
</dbReference>